<proteinExistence type="predicted"/>
<organism evidence="1">
    <name type="scientific">Siphoviridae sp. ctn8e14</name>
    <dbReference type="NCBI Taxonomy" id="2827936"/>
    <lineage>
        <taxon>Viruses</taxon>
        <taxon>Duplodnaviria</taxon>
        <taxon>Heunggongvirae</taxon>
        <taxon>Uroviricota</taxon>
        <taxon>Caudoviricetes</taxon>
    </lineage>
</organism>
<sequence>MATNKTAFEAPKDRFAYYCAGVINKYEPVVLNSDGVFEPATSTSLTDSAQLAGICQYGSETVGDMVTVVKGAFPTVAAEAIPAGSLVSVSDKTTTVNGFTYHSVVASASGAKLADTLVIGTALTAATKEGDLLTVLVK</sequence>
<accession>A0A8S5T5X3</accession>
<dbReference type="EMBL" id="BK032747">
    <property type="protein sequence ID" value="DAF58170.1"/>
    <property type="molecule type" value="Genomic_DNA"/>
</dbReference>
<name>A0A8S5T5X3_9CAUD</name>
<protein>
    <submittedName>
        <fullName evidence="1">Uncharacterized protein</fullName>
    </submittedName>
</protein>
<evidence type="ECO:0000313" key="1">
    <source>
        <dbReference type="EMBL" id="DAF58170.1"/>
    </source>
</evidence>
<reference evidence="1" key="1">
    <citation type="journal article" date="2021" name="Proc. Natl. Acad. Sci. U.S.A.">
        <title>A Catalog of Tens of Thousands of Viruses from Human Metagenomes Reveals Hidden Associations with Chronic Diseases.</title>
        <authorList>
            <person name="Tisza M.J."/>
            <person name="Buck C.B."/>
        </authorList>
    </citation>
    <scope>NUCLEOTIDE SEQUENCE</scope>
    <source>
        <strain evidence="1">Ctn8e14</strain>
    </source>
</reference>